<comment type="similarity">
    <text evidence="8">Belongs to the HSF family. Class A subfamily.</text>
</comment>
<dbReference type="PANTHER" id="PTHR10015:SF325">
    <property type="entry name" value="HEAT STRESS TRANSCRIPTION FACTOR A-8"/>
    <property type="match status" value="1"/>
</dbReference>
<feature type="domain" description="HSF-type DNA-binding" evidence="10">
    <location>
        <begin position="57"/>
        <end position="81"/>
    </location>
</feature>
<feature type="compositionally biased region" description="Polar residues" evidence="9">
    <location>
        <begin position="238"/>
        <end position="251"/>
    </location>
</feature>
<organism evidence="11 12">
    <name type="scientific">Castanea mollissima</name>
    <name type="common">Chinese chestnut</name>
    <dbReference type="NCBI Taxonomy" id="60419"/>
    <lineage>
        <taxon>Eukaryota</taxon>
        <taxon>Viridiplantae</taxon>
        <taxon>Streptophyta</taxon>
        <taxon>Embryophyta</taxon>
        <taxon>Tracheophyta</taxon>
        <taxon>Spermatophyta</taxon>
        <taxon>Magnoliopsida</taxon>
        <taxon>eudicotyledons</taxon>
        <taxon>Gunneridae</taxon>
        <taxon>Pentapetalae</taxon>
        <taxon>rosids</taxon>
        <taxon>fabids</taxon>
        <taxon>Fagales</taxon>
        <taxon>Fagaceae</taxon>
        <taxon>Castanea</taxon>
    </lineage>
</organism>
<keyword evidence="5" id="KW-0238">DNA-binding</keyword>
<keyword evidence="7" id="KW-0539">Nucleus</keyword>
<comment type="caution">
    <text evidence="11">The sequence shown here is derived from an EMBL/GenBank/DDBJ whole genome shotgun (WGS) entry which is preliminary data.</text>
</comment>
<dbReference type="GO" id="GO:0003700">
    <property type="term" value="F:DNA-binding transcription factor activity"/>
    <property type="evidence" value="ECO:0007669"/>
    <property type="project" value="InterPro"/>
</dbReference>
<sequence length="417" mass="48496">MVRKSKENGSDSVAPFLTKCYEMVDDEATDSIISWTQPESCNSFVIWDMTEFSVKLLPLYFKHNNFSSFMRQLNIYGFRKIDTDRWEFANDGFVRGQKHLLKNISRRKKLQQLDNSDGPAENIENVGLWKEVENLKTDKNLVMQELIKLRQHQETSDNKLLLLRDRLQGMETNQQQMLSFLVMAMQSPGILVQLLQPKEKNWRMLEEGKEDDRPVASDGTIVRYQPPVSETPKPLHTVTPSSEKQQESDPSTDGMKDFFLCPDFMKMLMDEKTCSLDTHAPFMLPDSPDDGAWEQLLLASPFLENDEDRKMDDEELIDSEMEMESTESKSQLEMSQNFERLMEQMEKSQYLGMESSIDKAHLDKSQNLEFLTEQMGLFISVTHSPTPSFSNQIYHCVSMSSLYRYMEEWHSGVLFLE</sequence>
<proteinExistence type="inferred from homology"/>
<dbReference type="OrthoDB" id="60033at2759"/>
<dbReference type="GO" id="GO:0006357">
    <property type="term" value="P:regulation of transcription by RNA polymerase II"/>
    <property type="evidence" value="ECO:0007669"/>
    <property type="project" value="TreeGrafter"/>
</dbReference>
<evidence type="ECO:0000256" key="3">
    <source>
        <dbReference type="ARBA" id="ARBA00023015"/>
    </source>
</evidence>
<evidence type="ECO:0000256" key="9">
    <source>
        <dbReference type="SAM" id="MobiDB-lite"/>
    </source>
</evidence>
<evidence type="ECO:0000256" key="1">
    <source>
        <dbReference type="ARBA" id="ARBA00004123"/>
    </source>
</evidence>
<dbReference type="Gene3D" id="1.10.10.10">
    <property type="entry name" value="Winged helix-like DNA-binding domain superfamily/Winged helix DNA-binding domain"/>
    <property type="match status" value="1"/>
</dbReference>
<dbReference type="SMART" id="SM00415">
    <property type="entry name" value="HSF"/>
    <property type="match status" value="1"/>
</dbReference>
<keyword evidence="12" id="KW-1185">Reference proteome</keyword>
<dbReference type="EMBL" id="JRKL02000074">
    <property type="protein sequence ID" value="KAF3975534.1"/>
    <property type="molecule type" value="Genomic_DNA"/>
</dbReference>
<dbReference type="SUPFAM" id="SSF46785">
    <property type="entry name" value="Winged helix' DNA-binding domain"/>
    <property type="match status" value="1"/>
</dbReference>
<dbReference type="GO" id="GO:0034605">
    <property type="term" value="P:cellular response to heat"/>
    <property type="evidence" value="ECO:0007669"/>
    <property type="project" value="TreeGrafter"/>
</dbReference>
<dbReference type="PROSITE" id="PS00434">
    <property type="entry name" value="HSF_DOMAIN"/>
    <property type="match status" value="1"/>
</dbReference>
<reference evidence="11" key="1">
    <citation type="submission" date="2020-03" db="EMBL/GenBank/DDBJ databases">
        <title>Castanea mollissima Vanexum genome sequencing.</title>
        <authorList>
            <person name="Staton M."/>
        </authorList>
    </citation>
    <scope>NUCLEOTIDE SEQUENCE</scope>
    <source>
        <tissue evidence="11">Leaf</tissue>
    </source>
</reference>
<keyword evidence="6" id="KW-0804">Transcription</keyword>
<name>A0A8J4RXM2_9ROSI</name>
<dbReference type="PANTHER" id="PTHR10015">
    <property type="entry name" value="HEAT SHOCK TRANSCRIPTION FACTOR"/>
    <property type="match status" value="1"/>
</dbReference>
<feature type="region of interest" description="Disordered" evidence="9">
    <location>
        <begin position="206"/>
        <end position="254"/>
    </location>
</feature>
<evidence type="ECO:0000313" key="11">
    <source>
        <dbReference type="EMBL" id="KAF3975534.1"/>
    </source>
</evidence>
<dbReference type="AlphaFoldDB" id="A0A8J4RXM2"/>
<dbReference type="InterPro" id="IPR000232">
    <property type="entry name" value="HSF_DNA-bd"/>
</dbReference>
<keyword evidence="2" id="KW-0597">Phosphoprotein</keyword>
<evidence type="ECO:0000256" key="2">
    <source>
        <dbReference type="ARBA" id="ARBA00022553"/>
    </source>
</evidence>
<dbReference type="FunFam" id="1.10.10.10:FF:000057">
    <property type="entry name" value="Heat shock transcription factor 1"/>
    <property type="match status" value="1"/>
</dbReference>
<evidence type="ECO:0000259" key="10">
    <source>
        <dbReference type="PROSITE" id="PS00434"/>
    </source>
</evidence>
<dbReference type="Proteomes" id="UP000737018">
    <property type="component" value="Unassembled WGS sequence"/>
</dbReference>
<evidence type="ECO:0000256" key="7">
    <source>
        <dbReference type="ARBA" id="ARBA00023242"/>
    </source>
</evidence>
<accession>A0A8J4RXM2</accession>
<comment type="subcellular location">
    <subcellularLocation>
        <location evidence="1">Nucleus</location>
    </subcellularLocation>
</comment>
<feature type="compositionally biased region" description="Basic and acidic residues" evidence="9">
    <location>
        <begin position="206"/>
        <end position="215"/>
    </location>
</feature>
<dbReference type="GO" id="GO:0005634">
    <property type="term" value="C:nucleus"/>
    <property type="evidence" value="ECO:0007669"/>
    <property type="project" value="UniProtKB-SubCell"/>
</dbReference>
<dbReference type="GO" id="GO:0000978">
    <property type="term" value="F:RNA polymerase II cis-regulatory region sequence-specific DNA binding"/>
    <property type="evidence" value="ECO:0007669"/>
    <property type="project" value="TreeGrafter"/>
</dbReference>
<dbReference type="PRINTS" id="PR00056">
    <property type="entry name" value="HSFDOMAIN"/>
</dbReference>
<evidence type="ECO:0000256" key="5">
    <source>
        <dbReference type="ARBA" id="ARBA00023125"/>
    </source>
</evidence>
<evidence type="ECO:0000256" key="6">
    <source>
        <dbReference type="ARBA" id="ARBA00023163"/>
    </source>
</evidence>
<gene>
    <name evidence="11" type="ORF">CMV_001219</name>
</gene>
<evidence type="ECO:0000313" key="12">
    <source>
        <dbReference type="Proteomes" id="UP000737018"/>
    </source>
</evidence>
<evidence type="ECO:0000256" key="4">
    <source>
        <dbReference type="ARBA" id="ARBA00023016"/>
    </source>
</evidence>
<dbReference type="InterPro" id="IPR036388">
    <property type="entry name" value="WH-like_DNA-bd_sf"/>
</dbReference>
<keyword evidence="4" id="KW-0346">Stress response</keyword>
<evidence type="ECO:0000256" key="8">
    <source>
        <dbReference type="ARBA" id="ARBA00061350"/>
    </source>
</evidence>
<dbReference type="Pfam" id="PF00447">
    <property type="entry name" value="HSF_DNA-bind"/>
    <property type="match status" value="1"/>
</dbReference>
<keyword evidence="3" id="KW-0805">Transcription regulation</keyword>
<dbReference type="InterPro" id="IPR036390">
    <property type="entry name" value="WH_DNA-bd_sf"/>
</dbReference>
<protein>
    <recommendedName>
        <fullName evidence="10">HSF-type DNA-binding domain-containing protein</fullName>
    </recommendedName>
</protein>